<dbReference type="Proteomes" id="UP000824087">
    <property type="component" value="Unassembled WGS sequence"/>
</dbReference>
<accession>A0A9D1L2H4</accession>
<protein>
    <submittedName>
        <fullName evidence="2">Sigma-70 family RNA polymerase sigma factor</fullName>
    </submittedName>
</protein>
<organism evidence="2 3">
    <name type="scientific">Candidatus Fimihabitans intestinipullorum</name>
    <dbReference type="NCBI Taxonomy" id="2840820"/>
    <lineage>
        <taxon>Bacteria</taxon>
        <taxon>Bacillati</taxon>
        <taxon>Mycoplasmatota</taxon>
        <taxon>Mycoplasmatota incertae sedis</taxon>
        <taxon>Candidatus Fimihabitans</taxon>
    </lineage>
</organism>
<gene>
    <name evidence="2" type="ORF">IAD49_03115</name>
</gene>
<proteinExistence type="predicted"/>
<sequence length="149" mass="17757">MNLKEALKQLVDIREEIKLLNKKIKKLESKSQEIVCDVVDSTTKSPVMLCHTKIYGQDARIQKRIEKYRDILSTRYDKLLEIQIDLEKFIDQLPTSRIRRIFTYRYIDQLSWIKIANLMGPNATVDSIRKEHDRILQKNKYCPFCPEKK</sequence>
<reference evidence="2" key="1">
    <citation type="submission" date="2020-10" db="EMBL/GenBank/DDBJ databases">
        <authorList>
            <person name="Gilroy R."/>
        </authorList>
    </citation>
    <scope>NUCLEOTIDE SEQUENCE</scope>
    <source>
        <strain evidence="2">CHK197-8231</strain>
    </source>
</reference>
<reference evidence="2" key="2">
    <citation type="journal article" date="2021" name="PeerJ">
        <title>Extensive microbial diversity within the chicken gut microbiome revealed by metagenomics and culture.</title>
        <authorList>
            <person name="Gilroy R."/>
            <person name="Ravi A."/>
            <person name="Getino M."/>
            <person name="Pursley I."/>
            <person name="Horton D.L."/>
            <person name="Alikhan N.F."/>
            <person name="Baker D."/>
            <person name="Gharbi K."/>
            <person name="Hall N."/>
            <person name="Watson M."/>
            <person name="Adriaenssens E.M."/>
            <person name="Foster-Nyarko E."/>
            <person name="Jarju S."/>
            <person name="Secka A."/>
            <person name="Antonio M."/>
            <person name="Oren A."/>
            <person name="Chaudhuri R.R."/>
            <person name="La Ragione R."/>
            <person name="Hildebrand F."/>
            <person name="Pallen M.J."/>
        </authorList>
    </citation>
    <scope>NUCLEOTIDE SEQUENCE</scope>
    <source>
        <strain evidence="2">CHK197-8231</strain>
    </source>
</reference>
<dbReference type="EMBL" id="DVML01000018">
    <property type="protein sequence ID" value="HIU22554.1"/>
    <property type="molecule type" value="Genomic_DNA"/>
</dbReference>
<evidence type="ECO:0000313" key="2">
    <source>
        <dbReference type="EMBL" id="HIU22554.1"/>
    </source>
</evidence>
<name>A0A9D1L2H4_9BACT</name>
<evidence type="ECO:0000256" key="1">
    <source>
        <dbReference type="SAM" id="Coils"/>
    </source>
</evidence>
<evidence type="ECO:0000313" key="3">
    <source>
        <dbReference type="Proteomes" id="UP000824087"/>
    </source>
</evidence>
<feature type="coiled-coil region" evidence="1">
    <location>
        <begin position="3"/>
        <end position="37"/>
    </location>
</feature>
<keyword evidence="1" id="KW-0175">Coiled coil</keyword>
<dbReference type="AlphaFoldDB" id="A0A9D1L2H4"/>
<comment type="caution">
    <text evidence="2">The sequence shown here is derived from an EMBL/GenBank/DDBJ whole genome shotgun (WGS) entry which is preliminary data.</text>
</comment>